<gene>
    <name evidence="4" type="ORF">GJB61_07770</name>
</gene>
<evidence type="ECO:0000313" key="4">
    <source>
        <dbReference type="EMBL" id="MRN52895.1"/>
    </source>
</evidence>
<comment type="caution">
    <text evidence="4">The sequence shown here is derived from an EMBL/GenBank/DDBJ whole genome shotgun (WGS) entry which is preliminary data.</text>
</comment>
<dbReference type="GO" id="GO:0005829">
    <property type="term" value="C:cytosol"/>
    <property type="evidence" value="ECO:0007669"/>
    <property type="project" value="TreeGrafter"/>
</dbReference>
<dbReference type="InterPro" id="IPR051159">
    <property type="entry name" value="Hexapeptide_acetyltransf"/>
</dbReference>
<name>A0A7X2H3M6_9BACL</name>
<dbReference type="GO" id="GO:0008374">
    <property type="term" value="F:O-acyltransferase activity"/>
    <property type="evidence" value="ECO:0007669"/>
    <property type="project" value="TreeGrafter"/>
</dbReference>
<dbReference type="CDD" id="cd04647">
    <property type="entry name" value="LbH_MAT_like"/>
    <property type="match status" value="1"/>
</dbReference>
<dbReference type="EMBL" id="WJXB01000002">
    <property type="protein sequence ID" value="MRN52895.1"/>
    <property type="molecule type" value="Genomic_DNA"/>
</dbReference>
<dbReference type="InterPro" id="IPR011004">
    <property type="entry name" value="Trimer_LpxA-like_sf"/>
</dbReference>
<organism evidence="4 5">
    <name type="scientific">Paenibacillus monticola</name>
    <dbReference type="NCBI Taxonomy" id="2666075"/>
    <lineage>
        <taxon>Bacteria</taxon>
        <taxon>Bacillati</taxon>
        <taxon>Bacillota</taxon>
        <taxon>Bacilli</taxon>
        <taxon>Bacillales</taxon>
        <taxon>Paenibacillaceae</taxon>
        <taxon>Paenibacillus</taxon>
    </lineage>
</organism>
<keyword evidence="2 4" id="KW-0808">Transferase</keyword>
<dbReference type="InterPro" id="IPR001451">
    <property type="entry name" value="Hexapep"/>
</dbReference>
<accession>A0A7X2H3M6</accession>
<dbReference type="InterPro" id="IPR018357">
    <property type="entry name" value="Hexapep_transf_CS"/>
</dbReference>
<dbReference type="SUPFAM" id="SSF51161">
    <property type="entry name" value="Trimeric LpxA-like enzymes"/>
    <property type="match status" value="1"/>
</dbReference>
<dbReference type="Pfam" id="PF00132">
    <property type="entry name" value="Hexapep"/>
    <property type="match status" value="1"/>
</dbReference>
<dbReference type="AlphaFoldDB" id="A0A7X2H3M6"/>
<evidence type="ECO:0000256" key="1">
    <source>
        <dbReference type="ARBA" id="ARBA00007274"/>
    </source>
</evidence>
<protein>
    <submittedName>
        <fullName evidence="4">Acyltransferase</fullName>
    </submittedName>
</protein>
<dbReference type="PANTHER" id="PTHR23416">
    <property type="entry name" value="SIALIC ACID SYNTHASE-RELATED"/>
    <property type="match status" value="1"/>
</dbReference>
<evidence type="ECO:0000256" key="3">
    <source>
        <dbReference type="ARBA" id="ARBA00022737"/>
    </source>
</evidence>
<evidence type="ECO:0000256" key="2">
    <source>
        <dbReference type="ARBA" id="ARBA00022679"/>
    </source>
</evidence>
<keyword evidence="4" id="KW-0012">Acyltransferase</keyword>
<dbReference type="Proteomes" id="UP000463051">
    <property type="component" value="Unassembled WGS sequence"/>
</dbReference>
<evidence type="ECO:0000313" key="5">
    <source>
        <dbReference type="Proteomes" id="UP000463051"/>
    </source>
</evidence>
<keyword evidence="5" id="KW-1185">Reference proteome</keyword>
<keyword evidence="3" id="KW-0677">Repeat</keyword>
<dbReference type="PROSITE" id="PS00101">
    <property type="entry name" value="HEXAPEP_TRANSFERASES"/>
    <property type="match status" value="1"/>
</dbReference>
<sequence length="566" mass="63415">MTVQDRPHIQELDYMPWIEKTAQDRAEQTLHQQQLAAKYTCCFGEDSFVSPQAVVFPDRLQMGDRSYIAGGALIRNTTLTMGKDCSINSYCIITGTITMGDGVRIASHVSIYGFNHGHASTQIPIFQQPSTSKGIEIGDDVWIGAHTVIVDGVHIGAHSIIAAGSIVTKNVAAYSVIGGNPAKLIRSRLPAEPGSHFPKKLEEPTLNEQTLEQKLQIFGEQAREQLIPLLQHYSVSSEHESFVQDQQPNFKRTVRAYCDAIEIAAMFGSLPPGWTREELITKLQGFQDIATGLLPDPWSLPAPEVYKPELLSDHLARYHLLAVGYALEVLGDSLLHPIQVVEQMSTETLFQHLDAMPWSHEAWGCGDWIDCYATGIYHNLLHFKSRKRPDDLFGWLQTHCDAHSGLWGSPSAEDGWLQPVNGFYRLTRATYAQFGIPLPYPEQAIDTILAHSRNRKFFGENRLNACNILDVAHPLWLCLKQTNYRKAEIIYWAENQLVVILNNWVNERGFSFHLTQTQNTGLQGTEMWLSIIYLLADICGISYSLGYQPKGVHRTDPAYSLASSKA</sequence>
<reference evidence="4 5" key="1">
    <citation type="submission" date="2019-11" db="EMBL/GenBank/DDBJ databases">
        <title>Paenibacillus monticola sp. nov., a novel PGPR strain isolated from mountain sample in China.</title>
        <authorList>
            <person name="Zhao Q."/>
            <person name="Li H.-P."/>
            <person name="Zhang J.-L."/>
        </authorList>
    </citation>
    <scope>NUCLEOTIDE SEQUENCE [LARGE SCALE GENOMIC DNA]</scope>
    <source>
        <strain evidence="4 5">LC-T2</strain>
    </source>
</reference>
<proteinExistence type="inferred from homology"/>
<dbReference type="PANTHER" id="PTHR23416:SF23">
    <property type="entry name" value="ACETYLTRANSFERASE C18B11.09C-RELATED"/>
    <property type="match status" value="1"/>
</dbReference>
<dbReference type="Gene3D" id="2.160.10.10">
    <property type="entry name" value="Hexapeptide repeat proteins"/>
    <property type="match status" value="1"/>
</dbReference>
<comment type="similarity">
    <text evidence="1">Belongs to the transferase hexapeptide repeat family.</text>
</comment>